<protein>
    <recommendedName>
        <fullName evidence="6">Ribonuclease VapC</fullName>
        <shortName evidence="6">RNase VapC</shortName>
        <ecNumber evidence="6">3.1.-.-</ecNumber>
    </recommendedName>
    <alternativeName>
        <fullName evidence="6">Toxin VapC</fullName>
    </alternativeName>
</protein>
<dbReference type="KEGG" id="bsd:BLASA_2354"/>
<sequence>MILPDVNVLVYAFRREAEQHEVYAHWLGRVVDGADELALHDPVLAGFLRIVTNPRFLTDPAPVDVALDFVARLRQGARARWIRPGHQTWELLARLAGEDRGIRGNLVPDAHLAAVALTHGAQLATADRGFSRFPGLRWFDPAVTPG</sequence>
<dbReference type="InterPro" id="IPR002716">
    <property type="entry name" value="PIN_dom"/>
</dbReference>
<dbReference type="EC" id="3.1.-.-" evidence="6"/>
<name>H6RVI3_BLASD</name>
<comment type="cofactor">
    <cofactor evidence="6">
        <name>Mg(2+)</name>
        <dbReference type="ChEBI" id="CHEBI:18420"/>
    </cofactor>
</comment>
<keyword evidence="3 6" id="KW-0479">Metal-binding</keyword>
<dbReference type="Proteomes" id="UP000007517">
    <property type="component" value="Chromosome"/>
</dbReference>
<evidence type="ECO:0000313" key="9">
    <source>
        <dbReference type="Proteomes" id="UP000007517"/>
    </source>
</evidence>
<dbReference type="SUPFAM" id="SSF88723">
    <property type="entry name" value="PIN domain-like"/>
    <property type="match status" value="1"/>
</dbReference>
<feature type="binding site" evidence="6">
    <location>
        <position position="109"/>
    </location>
    <ligand>
        <name>Mg(2+)</name>
        <dbReference type="ChEBI" id="CHEBI:18420"/>
    </ligand>
</feature>
<keyword evidence="9" id="KW-1185">Reference proteome</keyword>
<dbReference type="GO" id="GO:0045926">
    <property type="term" value="P:negative regulation of growth"/>
    <property type="evidence" value="ECO:0007669"/>
    <property type="project" value="UniProtKB-ARBA"/>
</dbReference>
<dbReference type="eggNOG" id="COG1848">
    <property type="taxonomic scope" value="Bacteria"/>
</dbReference>
<evidence type="ECO:0000256" key="4">
    <source>
        <dbReference type="ARBA" id="ARBA00022801"/>
    </source>
</evidence>
<keyword evidence="2 6" id="KW-0540">Nuclease</keyword>
<dbReference type="GO" id="GO:0004540">
    <property type="term" value="F:RNA nuclease activity"/>
    <property type="evidence" value="ECO:0007669"/>
    <property type="project" value="InterPro"/>
</dbReference>
<evidence type="ECO:0000256" key="3">
    <source>
        <dbReference type="ARBA" id="ARBA00022723"/>
    </source>
</evidence>
<evidence type="ECO:0000256" key="5">
    <source>
        <dbReference type="ARBA" id="ARBA00022842"/>
    </source>
</evidence>
<accession>H6RVI3</accession>
<proteinExistence type="inferred from homology"/>
<keyword evidence="5 6" id="KW-0460">Magnesium</keyword>
<reference evidence="8 9" key="1">
    <citation type="journal article" date="2012" name="J. Bacteriol.">
        <title>Genome Sequence of Blastococcus saxobsidens DD2, a Stone-Inhabiting Bacterium.</title>
        <authorList>
            <person name="Chouaia B."/>
            <person name="Crotti E."/>
            <person name="Brusetti L."/>
            <person name="Daffonchio D."/>
            <person name="Essoussi I."/>
            <person name="Nouioui I."/>
            <person name="Sbissi I."/>
            <person name="Ghodhbane-Gtari F."/>
            <person name="Gtari M."/>
            <person name="Vacherie B."/>
            <person name="Barbe V."/>
            <person name="Medigue C."/>
            <person name="Gury J."/>
            <person name="Pujic P."/>
            <person name="Normand P."/>
        </authorList>
    </citation>
    <scope>NUCLEOTIDE SEQUENCE [LARGE SCALE GENOMIC DNA]</scope>
    <source>
        <strain evidence="8 9">DD2</strain>
    </source>
</reference>
<dbReference type="HAMAP" id="MF_00265">
    <property type="entry name" value="VapC_Nob1"/>
    <property type="match status" value="1"/>
</dbReference>
<dbReference type="RefSeq" id="WP_014376141.1">
    <property type="nucleotide sequence ID" value="NC_016943.1"/>
</dbReference>
<dbReference type="GO" id="GO:0090729">
    <property type="term" value="F:toxin activity"/>
    <property type="evidence" value="ECO:0007669"/>
    <property type="project" value="UniProtKB-KW"/>
</dbReference>
<evidence type="ECO:0000256" key="6">
    <source>
        <dbReference type="HAMAP-Rule" id="MF_00265"/>
    </source>
</evidence>
<evidence type="ECO:0000256" key="2">
    <source>
        <dbReference type="ARBA" id="ARBA00022722"/>
    </source>
</evidence>
<dbReference type="OrthoDB" id="556169at2"/>
<evidence type="ECO:0000313" key="8">
    <source>
        <dbReference type="EMBL" id="CCG03258.1"/>
    </source>
</evidence>
<dbReference type="GO" id="GO:0016788">
    <property type="term" value="F:hydrolase activity, acting on ester bonds"/>
    <property type="evidence" value="ECO:0007669"/>
    <property type="project" value="InterPro"/>
</dbReference>
<comment type="function">
    <text evidence="6">Toxic component of a toxin-antitoxin (TA) system. An RNase.</text>
</comment>
<dbReference type="EMBL" id="FO117623">
    <property type="protein sequence ID" value="CCG03258.1"/>
    <property type="molecule type" value="Genomic_DNA"/>
</dbReference>
<comment type="similarity">
    <text evidence="6">Belongs to the PINc/VapC protein family.</text>
</comment>
<dbReference type="NCBIfam" id="TIGR00028">
    <property type="entry name" value="Mtu_PIN_fam"/>
    <property type="match status" value="1"/>
</dbReference>
<dbReference type="InterPro" id="IPR022907">
    <property type="entry name" value="VapC_family"/>
</dbReference>
<organism evidence="8 9">
    <name type="scientific">Blastococcus saxobsidens (strain DD2)</name>
    <dbReference type="NCBI Taxonomy" id="1146883"/>
    <lineage>
        <taxon>Bacteria</taxon>
        <taxon>Bacillati</taxon>
        <taxon>Actinomycetota</taxon>
        <taxon>Actinomycetes</taxon>
        <taxon>Geodermatophilales</taxon>
        <taxon>Geodermatophilaceae</taxon>
        <taxon>Blastococcus</taxon>
    </lineage>
</organism>
<dbReference type="STRING" id="1146883.BLASA_2354"/>
<dbReference type="HOGENOM" id="CLU_146668_1_0_11"/>
<reference evidence="9" key="2">
    <citation type="submission" date="2012-02" db="EMBL/GenBank/DDBJ databases">
        <title>Complete genome sequence of Blastococcus saxobsidens strain DD2.</title>
        <authorList>
            <person name="Genoscope."/>
        </authorList>
    </citation>
    <scope>NUCLEOTIDE SEQUENCE [LARGE SCALE GENOMIC DNA]</scope>
    <source>
        <strain evidence="9">DD2</strain>
    </source>
</reference>
<dbReference type="InterPro" id="IPR006226">
    <property type="entry name" value="Mtu_PIN"/>
</dbReference>
<keyword evidence="6" id="KW-0800">Toxin</keyword>
<feature type="domain" description="PIN" evidence="7">
    <location>
        <begin position="2"/>
        <end position="134"/>
    </location>
</feature>
<dbReference type="Pfam" id="PF01850">
    <property type="entry name" value="PIN"/>
    <property type="match status" value="1"/>
</dbReference>
<keyword evidence="1 6" id="KW-1277">Toxin-antitoxin system</keyword>
<dbReference type="Gene3D" id="3.40.50.1010">
    <property type="entry name" value="5'-nuclease"/>
    <property type="match status" value="1"/>
</dbReference>
<gene>
    <name evidence="6" type="primary">vapC</name>
    <name evidence="8" type="ordered locus">BLASA_2354</name>
</gene>
<keyword evidence="4 6" id="KW-0378">Hydrolase</keyword>
<dbReference type="AlphaFoldDB" id="H6RVI3"/>
<evidence type="ECO:0000259" key="7">
    <source>
        <dbReference type="Pfam" id="PF01850"/>
    </source>
</evidence>
<dbReference type="GO" id="GO:0000287">
    <property type="term" value="F:magnesium ion binding"/>
    <property type="evidence" value="ECO:0007669"/>
    <property type="project" value="UniProtKB-UniRule"/>
</dbReference>
<evidence type="ECO:0000256" key="1">
    <source>
        <dbReference type="ARBA" id="ARBA00022649"/>
    </source>
</evidence>
<dbReference type="InterPro" id="IPR029060">
    <property type="entry name" value="PIN-like_dom_sf"/>
</dbReference>
<feature type="binding site" evidence="6">
    <location>
        <position position="5"/>
    </location>
    <ligand>
        <name>Mg(2+)</name>
        <dbReference type="ChEBI" id="CHEBI:18420"/>
    </ligand>
</feature>